<protein>
    <recommendedName>
        <fullName evidence="1">U3 small nucleolar RNA-associated protein 20 domain-containing protein</fullName>
    </recommendedName>
</protein>
<dbReference type="EMBL" id="CAJNOC010008872">
    <property type="protein sequence ID" value="CAF1121813.1"/>
    <property type="molecule type" value="Genomic_DNA"/>
</dbReference>
<organism evidence="2 3">
    <name type="scientific">Brachionus calyciflorus</name>
    <dbReference type="NCBI Taxonomy" id="104777"/>
    <lineage>
        <taxon>Eukaryota</taxon>
        <taxon>Metazoa</taxon>
        <taxon>Spiralia</taxon>
        <taxon>Gnathifera</taxon>
        <taxon>Rotifera</taxon>
        <taxon>Eurotatoria</taxon>
        <taxon>Monogononta</taxon>
        <taxon>Pseudotrocha</taxon>
        <taxon>Ploima</taxon>
        <taxon>Brachionidae</taxon>
        <taxon>Brachionus</taxon>
    </lineage>
</organism>
<dbReference type="InterPro" id="IPR046523">
    <property type="entry name" value="UTP20_dom"/>
</dbReference>
<evidence type="ECO:0000313" key="2">
    <source>
        <dbReference type="EMBL" id="CAF1121813.1"/>
    </source>
</evidence>
<sequence>MNQKLAFKLVQVLDTFDYDISISTERDYYVDNEEPNDENNLPKRTLETHLPGLLFKVCDMLKSRAMSVRKTTRECLFKMVDTVPDKKYYFNVFKELGSKSFIFEDDEFLQKRPEMVFDNVRFSPVESQDRVKPKLTKETLKIAEAAGSSTGLSMSEGAKRRRYTRNILLKCFFAYNSQKEEKDQKDFTFYYMLPSSGEKNLGPKIVGKYDSKGARRGRDVFMGTSEGYFLYNPGGTKYYIIGYERRIFLIIF</sequence>
<dbReference type="Proteomes" id="UP000663879">
    <property type="component" value="Unassembled WGS sequence"/>
</dbReference>
<dbReference type="AlphaFoldDB" id="A0A814QKC9"/>
<accession>A0A814QKC9</accession>
<name>A0A814QKC9_9BILA</name>
<dbReference type="OrthoDB" id="360653at2759"/>
<reference evidence="2" key="1">
    <citation type="submission" date="2021-02" db="EMBL/GenBank/DDBJ databases">
        <authorList>
            <person name="Nowell W R."/>
        </authorList>
    </citation>
    <scope>NUCLEOTIDE SEQUENCE</scope>
    <source>
        <strain evidence="2">Ploen Becks lab</strain>
    </source>
</reference>
<keyword evidence="3" id="KW-1185">Reference proteome</keyword>
<proteinExistence type="predicted"/>
<evidence type="ECO:0000259" key="1">
    <source>
        <dbReference type="Pfam" id="PF20416"/>
    </source>
</evidence>
<comment type="caution">
    <text evidence="2">The sequence shown here is derived from an EMBL/GenBank/DDBJ whole genome shotgun (WGS) entry which is preliminary data.</text>
</comment>
<feature type="non-terminal residue" evidence="2">
    <location>
        <position position="1"/>
    </location>
</feature>
<feature type="domain" description="U3 small nucleolar RNA-associated protein 20" evidence="1">
    <location>
        <begin position="40"/>
        <end position="96"/>
    </location>
</feature>
<gene>
    <name evidence="2" type="ORF">OXX778_LOCUS22076</name>
</gene>
<evidence type="ECO:0000313" key="3">
    <source>
        <dbReference type="Proteomes" id="UP000663879"/>
    </source>
</evidence>
<dbReference type="Pfam" id="PF20416">
    <property type="entry name" value="UTP20"/>
    <property type="match status" value="1"/>
</dbReference>